<sequence>MKKFLVLRDRELNAISGGVFHAYSARGVRNNYKSAVGPADWVISAVRGFIHGYSSSHQV</sequence>
<reference evidence="1" key="3">
    <citation type="journal article" date="2015" name="Microb. Cell Fact.">
        <title>Molecular characterisation of new organisation of plnEF and plw loci of bacteriocin genes harbour concomitantly in Lactobacillus plantarum I-UL4.</title>
        <authorList>
            <person name="Tai H.F."/>
            <person name="Foo H.L."/>
            <person name="Abdul Rahim R."/>
            <person name="Loh T.C."/>
            <person name="Abdullah M.P."/>
            <person name="Yoshinobu K."/>
        </authorList>
    </citation>
    <scope>NUCLEOTIDE SEQUENCE</scope>
    <source>
        <strain evidence="1">UL4</strain>
    </source>
</reference>
<dbReference type="EMBL" id="GU138154">
    <property type="protein sequence ID" value="ACY69228.1"/>
    <property type="molecule type" value="Genomic_DNA"/>
</dbReference>
<protein>
    <submittedName>
        <fullName evidence="1">Plantaricin F prepeptide</fullName>
    </submittedName>
</protein>
<name>D1MET7_LACPN</name>
<reference evidence="2" key="2">
    <citation type="submission" date="2013-02" db="EMBL/GenBank/DDBJ databases">
        <authorList>
            <person name="Foo H.L."/>
            <person name="Shojaei Moghadam M."/>
            <person name="Tai H.F."/>
            <person name="Abdul Rahim R."/>
            <person name="Abdullah M.P."/>
            <person name="Leow T.C."/>
            <person name="Loh T.C."/>
        </authorList>
    </citation>
    <scope>NUCLEOTIDE SEQUENCE</scope>
    <source>
        <strain evidence="4">RG11</strain>
        <strain evidence="3">RG14</strain>
        <strain evidence="5">RI11</strain>
        <strain evidence="6">RS5</strain>
        <strain evidence="2">TL1</strain>
    </source>
</reference>
<evidence type="ECO:0000313" key="6">
    <source>
        <dbReference type="EMBL" id="ACY69228.1"/>
    </source>
</evidence>
<dbReference type="RefSeq" id="WP_080440456.1">
    <property type="nucleotide sequence ID" value="NZ_CP143285.1"/>
</dbReference>
<reference evidence="1" key="1">
    <citation type="journal article" date="2010" name="Food Technol. Biotechnol.">
        <title>Novel bacteriocinogenic Lactobacillus plantarum strains and their differentiation by sequence analysis of 16S rDNA, 16S-23S and 23S-5S intergenic spacer regions and randomly amplified polymorphic DNA analysis.</title>
        <authorList>
            <person name="Moghadam M.S."/>
            <person name="Foo H.L."/>
            <person name="Leow T.C."/>
            <person name="Rahim R.A."/>
            <person name="Loh T.C."/>
        </authorList>
    </citation>
    <scope>NUCLEOTIDE SEQUENCE</scope>
    <source>
        <strain evidence="4">RG11</strain>
        <strain evidence="3">RG14</strain>
        <strain evidence="5">RI11</strain>
        <strain evidence="6">RS5</strain>
        <strain evidence="2">TL1</strain>
        <strain evidence="1">UL4</strain>
    </source>
</reference>
<organism evidence="1">
    <name type="scientific">Lactiplantibacillus plantarum</name>
    <name type="common">Lactobacillus plantarum</name>
    <dbReference type="NCBI Taxonomy" id="1590"/>
    <lineage>
        <taxon>Bacteria</taxon>
        <taxon>Bacillati</taxon>
        <taxon>Bacillota</taxon>
        <taxon>Bacilli</taxon>
        <taxon>Lactobacillales</taxon>
        <taxon>Lactobacillaceae</taxon>
        <taxon>Lactiplantibacillus</taxon>
    </lineage>
</organism>
<evidence type="ECO:0000313" key="4">
    <source>
        <dbReference type="EMBL" id="ACY69224.1"/>
    </source>
</evidence>
<dbReference type="SMR" id="D1MET7"/>
<proteinExistence type="predicted"/>
<dbReference type="AlphaFoldDB" id="D1MET7"/>
<dbReference type="EMBL" id="GU138150">
    <property type="protein sequence ID" value="ACY69220.1"/>
    <property type="molecule type" value="Genomic_DNA"/>
</dbReference>
<evidence type="ECO:0000313" key="3">
    <source>
        <dbReference type="EMBL" id="ACY69222.1"/>
    </source>
</evidence>
<evidence type="ECO:0000313" key="1">
    <source>
        <dbReference type="EMBL" id="ACY69218.1"/>
    </source>
</evidence>
<dbReference type="EMBL" id="GU138151">
    <property type="protein sequence ID" value="ACY69222.1"/>
    <property type="molecule type" value="Genomic_DNA"/>
</dbReference>
<dbReference type="EMBL" id="GU138149">
    <property type="protein sequence ID" value="ACY69218.1"/>
    <property type="molecule type" value="Genomic_DNA"/>
</dbReference>
<gene>
    <name evidence="1" type="primary">plnF</name>
</gene>
<accession>D1MET7</accession>
<evidence type="ECO:0000313" key="2">
    <source>
        <dbReference type="EMBL" id="ACY69220.1"/>
    </source>
</evidence>
<dbReference type="EMBL" id="GU138152">
    <property type="protein sequence ID" value="ACY69224.1"/>
    <property type="molecule type" value="Genomic_DNA"/>
</dbReference>
<evidence type="ECO:0000313" key="5">
    <source>
        <dbReference type="EMBL" id="ACY69226.1"/>
    </source>
</evidence>
<dbReference type="EMBL" id="GU138153">
    <property type="protein sequence ID" value="ACY69226.1"/>
    <property type="molecule type" value="Genomic_DNA"/>
</dbReference>